<organism evidence="2 3">
    <name type="scientific">Xenorhabdus szentirmaii DSM 16338</name>
    <dbReference type="NCBI Taxonomy" id="1427518"/>
    <lineage>
        <taxon>Bacteria</taxon>
        <taxon>Pseudomonadati</taxon>
        <taxon>Pseudomonadota</taxon>
        <taxon>Gammaproteobacteria</taxon>
        <taxon>Enterobacterales</taxon>
        <taxon>Morganellaceae</taxon>
        <taxon>Xenorhabdus</taxon>
    </lineage>
</organism>
<protein>
    <submittedName>
        <fullName evidence="2">Uncharacterized protein</fullName>
    </submittedName>
</protein>
<keyword evidence="1" id="KW-1133">Transmembrane helix</keyword>
<dbReference type="STRING" id="1427518.XSR1_440010"/>
<keyword evidence="1" id="KW-0812">Transmembrane</keyword>
<evidence type="ECO:0000313" key="2">
    <source>
        <dbReference type="EMBL" id="CDL84302.1"/>
    </source>
</evidence>
<proteinExistence type="predicted"/>
<accession>W1J0P4</accession>
<sequence>MIQIKGIINQIMPFIFIVIFLIKSGLIKLLNIHFNSCRSNYDEHHKTFITICVLSIYPFLNCLKYISILYSSG</sequence>
<reference evidence="2" key="1">
    <citation type="submission" date="2013-11" db="EMBL/GenBank/DDBJ databases">
        <title>Draft genome sequence and annotation of the entomopathogenic bacteria, Xenorhabdus cabanillasi strain JM26 and Xenorhabdus szentirmai strain DSM 16338.</title>
        <authorList>
            <person name="Gualtieri M."/>
            <person name="Ogier J.C."/>
            <person name="Pages S."/>
            <person name="Givaudan A."/>
            <person name="Gaudriault S."/>
        </authorList>
    </citation>
    <scope>NUCLEOTIDE SEQUENCE [LARGE SCALE GENOMIC DNA]</scope>
    <source>
        <strain evidence="2">DSM 16338</strain>
    </source>
</reference>
<keyword evidence="1" id="KW-0472">Membrane</keyword>
<name>W1J0P4_9GAMM</name>
<feature type="transmembrane region" description="Helical" evidence="1">
    <location>
        <begin position="47"/>
        <end position="70"/>
    </location>
</feature>
<feature type="transmembrane region" description="Helical" evidence="1">
    <location>
        <begin position="7"/>
        <end position="27"/>
    </location>
</feature>
<keyword evidence="3" id="KW-1185">Reference proteome</keyword>
<gene>
    <name evidence="2" type="ORF">XSR1_440010</name>
</gene>
<evidence type="ECO:0000313" key="3">
    <source>
        <dbReference type="Proteomes" id="UP000019202"/>
    </source>
</evidence>
<dbReference type="Proteomes" id="UP000019202">
    <property type="component" value="Unassembled WGS sequence"/>
</dbReference>
<comment type="caution">
    <text evidence="2">The sequence shown here is derived from an EMBL/GenBank/DDBJ whole genome shotgun (WGS) entry which is preliminary data.</text>
</comment>
<dbReference type="AlphaFoldDB" id="W1J0P4"/>
<dbReference type="EMBL" id="CBXF010000104">
    <property type="protein sequence ID" value="CDL84302.1"/>
    <property type="molecule type" value="Genomic_DNA"/>
</dbReference>
<evidence type="ECO:0000256" key="1">
    <source>
        <dbReference type="SAM" id="Phobius"/>
    </source>
</evidence>